<feature type="binding site" evidence="13">
    <location>
        <position position="223"/>
    </location>
    <ligand>
        <name>Ca(2+)</name>
        <dbReference type="ChEBI" id="CHEBI:29108"/>
    </ligand>
</feature>
<keyword evidence="6 16" id="KW-0378">Hydrolase</keyword>
<sequence>MEAVPVPDGSPFPVTNLPFGVGHPGDNRRRAWVAIGDHAIDLDGMHHAGVFDGLDLEPGVFADPNLNRYLAAGPDTWRAVRARVREAIDGRLPTDREHVVARSELTMGVPVAPTDYVDFYSSIHHATNLGRMFRPDGDALMPHWRRVPIGYHGRTGTLVADGTPIRRPVGYRLIDGEPVVGPSTRLDIELEVGTVVGVGNEIGAPIPIGAAADHLYGICLVNDWSARDIQAYEYQPLGPFLGKSFATSVSPWLVSFEALEPFRVVPPEQEPPPAEYLSTDAPWGLDLHLEVWLDSAAMRAAGQSPVRFSSTGFADMYWTPAQQLAHLTVNGASTEPGDLFASGTVSGPTPGTEGSFIELSANGDRPIALPDGTERTFLLDGDRVELRGWAGADPATRIGLGTVAGTIIEPHPAPHQPHGGQ</sequence>
<dbReference type="InterPro" id="IPR011234">
    <property type="entry name" value="Fumarylacetoacetase-like_C"/>
</dbReference>
<evidence type="ECO:0000313" key="17">
    <source>
        <dbReference type="Proteomes" id="UP000294558"/>
    </source>
</evidence>
<keyword evidence="9" id="KW-0828">Tyrosine catabolism</keyword>
<keyword evidence="17" id="KW-1185">Reference proteome</keyword>
<evidence type="ECO:0000256" key="6">
    <source>
        <dbReference type="ARBA" id="ARBA00022801"/>
    </source>
</evidence>
<feature type="binding site" evidence="12">
    <location>
        <position position="344"/>
    </location>
    <ligand>
        <name>substrate</name>
    </ligand>
</feature>
<keyword evidence="10" id="KW-0585">Phenylalanine catabolism</keyword>
<dbReference type="EMBL" id="SOAU01000001">
    <property type="protein sequence ID" value="TDT18408.1"/>
    <property type="molecule type" value="Genomic_DNA"/>
</dbReference>
<feature type="binding site" evidence="13">
    <location>
        <position position="247"/>
    </location>
    <ligand>
        <name>Mg(2+)</name>
        <dbReference type="ChEBI" id="CHEBI:18420"/>
    </ligand>
</feature>
<accession>A0A4V3EJI1</accession>
<dbReference type="EC" id="3.7.1.2" evidence="4"/>
<dbReference type="Pfam" id="PF01557">
    <property type="entry name" value="FAA_hydrolase"/>
    <property type="match status" value="1"/>
</dbReference>
<comment type="caution">
    <text evidence="16">The sequence shown here is derived from an EMBL/GenBank/DDBJ whole genome shotgun (WGS) entry which is preliminary data.</text>
</comment>
<evidence type="ECO:0000256" key="7">
    <source>
        <dbReference type="ARBA" id="ARBA00022837"/>
    </source>
</evidence>
<keyword evidence="7 13" id="KW-0106">Calcium</keyword>
<evidence type="ECO:0000256" key="8">
    <source>
        <dbReference type="ARBA" id="ARBA00022842"/>
    </source>
</evidence>
<dbReference type="InterPro" id="IPR005959">
    <property type="entry name" value="Fumarylacetoacetase"/>
</dbReference>
<gene>
    <name evidence="16" type="ORF">BDK89_4028</name>
</gene>
<evidence type="ECO:0000313" key="16">
    <source>
        <dbReference type="EMBL" id="TDT18408.1"/>
    </source>
</evidence>
<evidence type="ECO:0000259" key="14">
    <source>
        <dbReference type="Pfam" id="PF01557"/>
    </source>
</evidence>
<feature type="binding site" evidence="13">
    <location>
        <position position="118"/>
    </location>
    <ligand>
        <name>Ca(2+)</name>
        <dbReference type="ChEBI" id="CHEBI:29108"/>
    </ligand>
</feature>
<keyword evidence="5 13" id="KW-0479">Metal-binding</keyword>
<feature type="binding site" evidence="12">
    <location>
        <position position="120"/>
    </location>
    <ligand>
        <name>substrate</name>
    </ligand>
</feature>
<dbReference type="UniPathway" id="UPA00139">
    <property type="reaction ID" value="UER00341"/>
</dbReference>
<evidence type="ECO:0000259" key="15">
    <source>
        <dbReference type="Pfam" id="PF09298"/>
    </source>
</evidence>
<comment type="cofactor">
    <cofactor evidence="2 13">
        <name>Mg(2+)</name>
        <dbReference type="ChEBI" id="CHEBI:18420"/>
    </cofactor>
</comment>
<dbReference type="AlphaFoldDB" id="A0A4V3EJI1"/>
<feature type="domain" description="Fumarylacetoacetase-like C-terminal" evidence="14">
    <location>
        <begin position="118"/>
        <end position="407"/>
    </location>
</feature>
<evidence type="ECO:0000256" key="2">
    <source>
        <dbReference type="ARBA" id="ARBA00001946"/>
    </source>
</evidence>
<proteinExistence type="predicted"/>
<feature type="active site" description="Proton acceptor" evidence="11">
    <location>
        <position position="125"/>
    </location>
</feature>
<dbReference type="RefSeq" id="WP_133870629.1">
    <property type="nucleotide sequence ID" value="NZ_SOAU01000001.1"/>
</dbReference>
<dbReference type="Gene3D" id="3.90.850.10">
    <property type="entry name" value="Fumarylacetoacetase-like, C-terminal domain"/>
    <property type="match status" value="1"/>
</dbReference>
<feature type="binding site" evidence="13">
    <location>
        <position position="223"/>
    </location>
    <ligand>
        <name>Mg(2+)</name>
        <dbReference type="ChEBI" id="CHEBI:18420"/>
    </ligand>
</feature>
<dbReference type="PANTHER" id="PTHR43069:SF2">
    <property type="entry name" value="FUMARYLACETOACETASE"/>
    <property type="match status" value="1"/>
</dbReference>
<dbReference type="GO" id="GO:0006572">
    <property type="term" value="P:L-tyrosine catabolic process"/>
    <property type="evidence" value="ECO:0007669"/>
    <property type="project" value="UniProtKB-KW"/>
</dbReference>
<dbReference type="GO" id="GO:1902000">
    <property type="term" value="P:homogentisate catabolic process"/>
    <property type="evidence" value="ECO:0007669"/>
    <property type="project" value="TreeGrafter"/>
</dbReference>
<dbReference type="GO" id="GO:0004334">
    <property type="term" value="F:fumarylacetoacetase activity"/>
    <property type="evidence" value="ECO:0007669"/>
    <property type="project" value="UniProtKB-EC"/>
</dbReference>
<comment type="pathway">
    <text evidence="3">Amino-acid degradation; L-phenylalanine degradation; acetoacetate and fumarate from L-phenylalanine: step 6/6.</text>
</comment>
<evidence type="ECO:0000256" key="5">
    <source>
        <dbReference type="ARBA" id="ARBA00022723"/>
    </source>
</evidence>
<dbReference type="Pfam" id="PF09298">
    <property type="entry name" value="FAA_hydrolase_N"/>
    <property type="match status" value="1"/>
</dbReference>
<dbReference type="InterPro" id="IPR036663">
    <property type="entry name" value="Fumarylacetoacetase_C_sf"/>
</dbReference>
<dbReference type="GO" id="GO:0006559">
    <property type="term" value="P:L-phenylalanine catabolic process"/>
    <property type="evidence" value="ECO:0007669"/>
    <property type="project" value="UniProtKB-UniPathway"/>
</dbReference>
<evidence type="ECO:0000256" key="1">
    <source>
        <dbReference type="ARBA" id="ARBA00001913"/>
    </source>
</evidence>
<evidence type="ECO:0000256" key="13">
    <source>
        <dbReference type="PIRSR" id="PIRSR605959-3"/>
    </source>
</evidence>
<evidence type="ECO:0000256" key="12">
    <source>
        <dbReference type="PIRSR" id="PIRSR605959-2"/>
    </source>
</evidence>
<comment type="cofactor">
    <cofactor evidence="1 13">
        <name>Ca(2+)</name>
        <dbReference type="ChEBI" id="CHEBI:29108"/>
    </cofactor>
</comment>
<protein>
    <recommendedName>
        <fullName evidence="4">fumarylacetoacetase</fullName>
        <ecNumber evidence="4">3.7.1.2</ecNumber>
    </recommendedName>
</protein>
<reference evidence="16 17" key="1">
    <citation type="submission" date="2019-03" db="EMBL/GenBank/DDBJ databases">
        <title>Sequencing the genomes of 1000 actinobacteria strains.</title>
        <authorList>
            <person name="Klenk H.-P."/>
        </authorList>
    </citation>
    <scope>NUCLEOTIDE SEQUENCE [LARGE SCALE GENOMIC DNA]</scope>
    <source>
        <strain evidence="16 17">DSM 18936</strain>
    </source>
</reference>
<dbReference type="PANTHER" id="PTHR43069">
    <property type="entry name" value="FUMARYLACETOACETASE"/>
    <property type="match status" value="1"/>
</dbReference>
<evidence type="ECO:0000256" key="9">
    <source>
        <dbReference type="ARBA" id="ARBA00022878"/>
    </source>
</evidence>
<feature type="binding site" evidence="13">
    <location>
        <position position="243"/>
    </location>
    <ligand>
        <name>Mg(2+)</name>
        <dbReference type="ChEBI" id="CHEBI:18420"/>
    </ligand>
</feature>
<dbReference type="InterPro" id="IPR036462">
    <property type="entry name" value="Fumarylacetoacetase_N_sf"/>
</dbReference>
<evidence type="ECO:0000256" key="4">
    <source>
        <dbReference type="ARBA" id="ARBA00012094"/>
    </source>
</evidence>
<keyword evidence="8 13" id="KW-0460">Magnesium</keyword>
<dbReference type="GO" id="GO:0046872">
    <property type="term" value="F:metal ion binding"/>
    <property type="evidence" value="ECO:0007669"/>
    <property type="project" value="UniProtKB-KW"/>
</dbReference>
<dbReference type="Proteomes" id="UP000294558">
    <property type="component" value="Unassembled WGS sequence"/>
</dbReference>
<organism evidence="16 17">
    <name type="scientific">Ilumatobacter fluminis</name>
    <dbReference type="NCBI Taxonomy" id="467091"/>
    <lineage>
        <taxon>Bacteria</taxon>
        <taxon>Bacillati</taxon>
        <taxon>Actinomycetota</taxon>
        <taxon>Acidimicrobiia</taxon>
        <taxon>Acidimicrobiales</taxon>
        <taxon>Ilumatobacteraceae</taxon>
        <taxon>Ilumatobacter</taxon>
    </lineage>
</organism>
<feature type="binding site" evidence="12">
    <location>
        <position position="134"/>
    </location>
    <ligand>
        <name>substrate</name>
    </ligand>
</feature>
<evidence type="ECO:0000256" key="11">
    <source>
        <dbReference type="PIRSR" id="PIRSR605959-1"/>
    </source>
</evidence>
<feature type="domain" description="Fumarylacetoacetase N-terminal" evidence="15">
    <location>
        <begin position="16"/>
        <end position="107"/>
    </location>
</feature>
<feature type="binding site" evidence="12">
    <location>
        <position position="230"/>
    </location>
    <ligand>
        <name>substrate</name>
    </ligand>
</feature>
<feature type="binding site" evidence="12">
    <location>
        <position position="234"/>
    </location>
    <ligand>
        <name>substrate</name>
    </ligand>
</feature>
<feature type="binding site" evidence="13">
    <location>
        <position position="189"/>
    </location>
    <ligand>
        <name>Ca(2+)</name>
        <dbReference type="ChEBI" id="CHEBI:29108"/>
    </ligand>
</feature>
<dbReference type="NCBIfam" id="TIGR01266">
    <property type="entry name" value="fum_ac_acetase"/>
    <property type="match status" value="1"/>
</dbReference>
<dbReference type="SUPFAM" id="SSF56529">
    <property type="entry name" value="FAH"/>
    <property type="match status" value="1"/>
</dbReference>
<evidence type="ECO:0000256" key="10">
    <source>
        <dbReference type="ARBA" id="ARBA00023232"/>
    </source>
</evidence>
<dbReference type="InterPro" id="IPR015377">
    <property type="entry name" value="Fumarylacetoacetase_N"/>
</dbReference>
<feature type="binding site" evidence="13">
    <location>
        <position position="191"/>
    </location>
    <ligand>
        <name>Ca(2+)</name>
        <dbReference type="ChEBI" id="CHEBI:29108"/>
    </ligand>
</feature>
<dbReference type="Gene3D" id="2.30.30.230">
    <property type="entry name" value="Fumarylacetoacetase, N-terminal domain"/>
    <property type="match status" value="1"/>
</dbReference>
<evidence type="ECO:0000256" key="3">
    <source>
        <dbReference type="ARBA" id="ARBA00004782"/>
    </source>
</evidence>
<dbReference type="OrthoDB" id="3766879at2"/>
<name>A0A4V3EJI1_9ACTN</name>
<dbReference type="SUPFAM" id="SSF63433">
    <property type="entry name" value="Fumarylacetoacetate hydrolase, FAH, N-terminal domain"/>
    <property type="match status" value="1"/>
</dbReference>